<proteinExistence type="predicted"/>
<dbReference type="RefSeq" id="WP_024733638.1">
    <property type="nucleotide sequence ID" value="NZ_CALBAT010000009.1"/>
</dbReference>
<name>A0A3E3K450_9FIRM</name>
<dbReference type="EMBL" id="QVLX01000002">
    <property type="protein sequence ID" value="RGE88802.1"/>
    <property type="molecule type" value="Genomic_DNA"/>
</dbReference>
<sequence length="108" mass="11818">MKKKFRKVVAVISATVMVLAMGVVSVNASDIQPRAMLCPNCGSAMTNVREVFQTRVIEVKCTHGYLHGTDSLTQRKYQDTPTCPTCHLRGNPSYTGFITVSTKCGGYN</sequence>
<evidence type="ECO:0000313" key="3">
    <source>
        <dbReference type="Proteomes" id="UP000261080"/>
    </source>
</evidence>
<protein>
    <submittedName>
        <fullName evidence="2">Uncharacterized protein</fullName>
    </submittedName>
</protein>
<gene>
    <name evidence="2" type="ORF">DW016_04605</name>
</gene>
<reference evidence="2 3" key="1">
    <citation type="submission" date="2018-08" db="EMBL/GenBank/DDBJ databases">
        <title>A genome reference for cultivated species of the human gut microbiota.</title>
        <authorList>
            <person name="Zou Y."/>
            <person name="Xue W."/>
            <person name="Luo G."/>
        </authorList>
    </citation>
    <scope>NUCLEOTIDE SEQUENCE [LARGE SCALE GENOMIC DNA]</scope>
    <source>
        <strain evidence="2 3">AF37-2AT</strain>
    </source>
</reference>
<organism evidence="2 3">
    <name type="scientific">Sellimonas intestinalis</name>
    <dbReference type="NCBI Taxonomy" id="1653434"/>
    <lineage>
        <taxon>Bacteria</taxon>
        <taxon>Bacillati</taxon>
        <taxon>Bacillota</taxon>
        <taxon>Clostridia</taxon>
        <taxon>Lachnospirales</taxon>
        <taxon>Lachnospiraceae</taxon>
        <taxon>Sellimonas</taxon>
    </lineage>
</organism>
<dbReference type="AlphaFoldDB" id="A0A3E3K450"/>
<evidence type="ECO:0000256" key="1">
    <source>
        <dbReference type="SAM" id="SignalP"/>
    </source>
</evidence>
<feature type="signal peptide" evidence="1">
    <location>
        <begin position="1"/>
        <end position="28"/>
    </location>
</feature>
<accession>A0A3E3K450</accession>
<feature type="chain" id="PRO_5017813425" evidence="1">
    <location>
        <begin position="29"/>
        <end position="108"/>
    </location>
</feature>
<dbReference type="GeneID" id="97193914"/>
<keyword evidence="1" id="KW-0732">Signal</keyword>
<evidence type="ECO:0000313" key="2">
    <source>
        <dbReference type="EMBL" id="RGE88802.1"/>
    </source>
</evidence>
<dbReference type="Proteomes" id="UP000261080">
    <property type="component" value="Unassembled WGS sequence"/>
</dbReference>
<comment type="caution">
    <text evidence="2">The sequence shown here is derived from an EMBL/GenBank/DDBJ whole genome shotgun (WGS) entry which is preliminary data.</text>
</comment>
<keyword evidence="3" id="KW-1185">Reference proteome</keyword>